<name>A0A0D9UYJ0_9ORYZ</name>
<dbReference type="GO" id="GO:0005634">
    <property type="term" value="C:nucleus"/>
    <property type="evidence" value="ECO:0007669"/>
    <property type="project" value="UniProtKB-SubCell"/>
</dbReference>
<dbReference type="InterPro" id="IPR038933">
    <property type="entry name" value="Ovate"/>
</dbReference>
<evidence type="ECO:0000256" key="6">
    <source>
        <dbReference type="RuleBase" id="RU367028"/>
    </source>
</evidence>
<proteinExistence type="predicted"/>
<evidence type="ECO:0000256" key="5">
    <source>
        <dbReference type="ARBA" id="ARBA00023242"/>
    </source>
</evidence>
<feature type="compositionally biased region" description="Acidic residues" evidence="7">
    <location>
        <begin position="183"/>
        <end position="200"/>
    </location>
</feature>
<reference evidence="10" key="2">
    <citation type="submission" date="2013-12" db="EMBL/GenBank/DDBJ databases">
        <authorList>
            <person name="Yu Y."/>
            <person name="Lee S."/>
            <person name="de Baynast K."/>
            <person name="Wissotski M."/>
            <person name="Liu L."/>
            <person name="Talag J."/>
            <person name="Goicoechea J."/>
            <person name="Angelova A."/>
            <person name="Jetty R."/>
            <person name="Kudrna D."/>
            <person name="Golser W."/>
            <person name="Rivera L."/>
            <person name="Zhang J."/>
            <person name="Wing R."/>
        </authorList>
    </citation>
    <scope>NUCLEOTIDE SEQUENCE</scope>
</reference>
<reference evidence="9 10" key="1">
    <citation type="submission" date="2012-08" db="EMBL/GenBank/DDBJ databases">
        <title>Oryza genome evolution.</title>
        <authorList>
            <person name="Wing R.A."/>
        </authorList>
    </citation>
    <scope>NUCLEOTIDE SEQUENCE</scope>
</reference>
<evidence type="ECO:0000259" key="8">
    <source>
        <dbReference type="PROSITE" id="PS51754"/>
    </source>
</evidence>
<keyword evidence="10" id="KW-1185">Reference proteome</keyword>
<keyword evidence="3 6" id="KW-0805">Transcription regulation</keyword>
<evidence type="ECO:0000256" key="3">
    <source>
        <dbReference type="ARBA" id="ARBA00023015"/>
    </source>
</evidence>
<dbReference type="PROSITE" id="PS51754">
    <property type="entry name" value="OVATE"/>
    <property type="match status" value="1"/>
</dbReference>
<dbReference type="InterPro" id="IPR006458">
    <property type="entry name" value="Ovate_C"/>
</dbReference>
<evidence type="ECO:0000256" key="2">
    <source>
        <dbReference type="ARBA" id="ARBA00022491"/>
    </source>
</evidence>
<dbReference type="eggNOG" id="ENOG502QSY1">
    <property type="taxonomic scope" value="Eukaryota"/>
</dbReference>
<protein>
    <recommendedName>
        <fullName evidence="6">Transcription repressor</fullName>
    </recommendedName>
    <alternativeName>
        <fullName evidence="6">Ovate family protein</fullName>
    </alternativeName>
</protein>
<dbReference type="PANTHER" id="PTHR33057">
    <property type="entry name" value="TRANSCRIPTION REPRESSOR OFP7-RELATED"/>
    <property type="match status" value="1"/>
</dbReference>
<sequence length="352" mass="38326">MDHRGGRSSSRLRDRLARMFRPGSLLRSTCNNNATASTSSSSSTAAAAKAKAVTSTAAAASACSSSRALLAGADVDRDSFLASSRRDYSAALVGRTESFSTALDRLHHRRVAGVAAPPLPPSRFSLDASPESKKKEEETAAGAAARVDVRRFHHRHASLGGGKSDKTRRLLLSSNPYGFTTSDDADTDGDDVFSSDDDDDDRRRVKKVESAEAFFSSSRSFSSDSSEFYTKKKNKNNHNTKPKPPPPAQGIRRKRRTAASSCVETCGVRDGFRPVISAAEEQVRRGFAVVKRSRDPYTDFRSSMVEMVVGRQLFGAAELERLLRSYLSLNSPRHHPVILQAFSDIWVVLHGG</sequence>
<comment type="function">
    <text evidence="6">Transcriptional repressor that regulates multiple aspects of plant growth and development.</text>
</comment>
<dbReference type="PANTHER" id="PTHR33057:SF17">
    <property type="entry name" value="TRANSCRIPTION REPRESSOR OFP8"/>
    <property type="match status" value="1"/>
</dbReference>
<dbReference type="Proteomes" id="UP000032180">
    <property type="component" value="Chromosome 1"/>
</dbReference>
<reference evidence="9" key="3">
    <citation type="submission" date="2015-04" db="UniProtKB">
        <authorList>
            <consortium name="EnsemblPlants"/>
        </authorList>
    </citation>
    <scope>IDENTIFICATION</scope>
</reference>
<evidence type="ECO:0000256" key="4">
    <source>
        <dbReference type="ARBA" id="ARBA00023163"/>
    </source>
</evidence>
<feature type="domain" description="OVATE" evidence="8">
    <location>
        <begin position="289"/>
        <end position="348"/>
    </location>
</feature>
<dbReference type="Pfam" id="PF04844">
    <property type="entry name" value="Ovate"/>
    <property type="match status" value="1"/>
</dbReference>
<dbReference type="Gramene" id="LPERR01G07540.1">
    <property type="protein sequence ID" value="LPERR01G07540.1"/>
    <property type="gene ID" value="LPERR01G07540"/>
</dbReference>
<dbReference type="HOGENOM" id="CLU_039681_0_0_1"/>
<dbReference type="STRING" id="77586.A0A0D9UYJ0"/>
<accession>A0A0D9UYJ0</accession>
<dbReference type="AlphaFoldDB" id="A0A0D9UYJ0"/>
<evidence type="ECO:0000313" key="10">
    <source>
        <dbReference type="Proteomes" id="UP000032180"/>
    </source>
</evidence>
<comment type="subcellular location">
    <subcellularLocation>
        <location evidence="1 6">Nucleus</location>
    </subcellularLocation>
</comment>
<organism evidence="9 10">
    <name type="scientific">Leersia perrieri</name>
    <dbReference type="NCBI Taxonomy" id="77586"/>
    <lineage>
        <taxon>Eukaryota</taxon>
        <taxon>Viridiplantae</taxon>
        <taxon>Streptophyta</taxon>
        <taxon>Embryophyta</taxon>
        <taxon>Tracheophyta</taxon>
        <taxon>Spermatophyta</taxon>
        <taxon>Magnoliopsida</taxon>
        <taxon>Liliopsida</taxon>
        <taxon>Poales</taxon>
        <taxon>Poaceae</taxon>
        <taxon>BOP clade</taxon>
        <taxon>Oryzoideae</taxon>
        <taxon>Oryzeae</taxon>
        <taxon>Oryzinae</taxon>
        <taxon>Leersia</taxon>
    </lineage>
</organism>
<feature type="region of interest" description="Disordered" evidence="7">
    <location>
        <begin position="221"/>
        <end position="256"/>
    </location>
</feature>
<feature type="compositionally biased region" description="Basic residues" evidence="7">
    <location>
        <begin position="231"/>
        <end position="241"/>
    </location>
</feature>
<evidence type="ECO:0000256" key="1">
    <source>
        <dbReference type="ARBA" id="ARBA00004123"/>
    </source>
</evidence>
<dbReference type="NCBIfam" id="TIGR01568">
    <property type="entry name" value="A_thal_3678"/>
    <property type="match status" value="1"/>
</dbReference>
<keyword evidence="5 6" id="KW-0539">Nucleus</keyword>
<dbReference type="EnsemblPlants" id="LPERR01G07540.1">
    <property type="protein sequence ID" value="LPERR01G07540.1"/>
    <property type="gene ID" value="LPERR01G07540"/>
</dbReference>
<keyword evidence="4 6" id="KW-0804">Transcription</keyword>
<evidence type="ECO:0000256" key="7">
    <source>
        <dbReference type="SAM" id="MobiDB-lite"/>
    </source>
</evidence>
<keyword evidence="2 6" id="KW-0678">Repressor</keyword>
<feature type="region of interest" description="Disordered" evidence="7">
    <location>
        <begin position="113"/>
        <end position="204"/>
    </location>
</feature>
<dbReference type="GO" id="GO:0045892">
    <property type="term" value="P:negative regulation of DNA-templated transcription"/>
    <property type="evidence" value="ECO:0007669"/>
    <property type="project" value="UniProtKB-UniRule"/>
</dbReference>
<evidence type="ECO:0000313" key="9">
    <source>
        <dbReference type="EnsemblPlants" id="LPERR01G07540.1"/>
    </source>
</evidence>